<dbReference type="AlphaFoldDB" id="A0A9Q3ZD56"/>
<dbReference type="PROSITE" id="PS00065">
    <property type="entry name" value="D_2_HYDROXYACID_DH_1"/>
    <property type="match status" value="1"/>
</dbReference>
<dbReference type="GO" id="GO:0005829">
    <property type="term" value="C:cytosol"/>
    <property type="evidence" value="ECO:0007669"/>
    <property type="project" value="TreeGrafter"/>
</dbReference>
<comment type="caution">
    <text evidence="5">Lacks conserved residue(s) required for the propagation of feature annotation.</text>
</comment>
<comment type="subunit">
    <text evidence="5">Homodimer.</text>
</comment>
<feature type="binding site" evidence="5">
    <location>
        <position position="148"/>
    </location>
    <ligand>
        <name>NAD(+)</name>
        <dbReference type="ChEBI" id="CHEBI:57540"/>
    </ligand>
</feature>
<keyword evidence="4 5" id="KW-0664">Pyridoxine biosynthesis</keyword>
<gene>
    <name evidence="5" type="primary">pdxB</name>
    <name evidence="7" type="ORF">LZG35_12175</name>
</gene>
<comment type="subcellular location">
    <subcellularLocation>
        <location evidence="5">Cytoplasm</location>
    </subcellularLocation>
</comment>
<protein>
    <recommendedName>
        <fullName evidence="5">Erythronate-4-phosphate dehydrogenase</fullName>
        <ecNumber evidence="5">1.1.1.290</ecNumber>
    </recommendedName>
</protein>
<comment type="catalytic activity">
    <reaction evidence="5">
        <text>4-phospho-D-erythronate + NAD(+) = (R)-3-hydroxy-2-oxo-4-phosphooxybutanoate + NADH + H(+)</text>
        <dbReference type="Rhea" id="RHEA:18829"/>
        <dbReference type="ChEBI" id="CHEBI:15378"/>
        <dbReference type="ChEBI" id="CHEBI:57540"/>
        <dbReference type="ChEBI" id="CHEBI:57945"/>
        <dbReference type="ChEBI" id="CHEBI:58538"/>
        <dbReference type="ChEBI" id="CHEBI:58766"/>
        <dbReference type="EC" id="1.1.1.290"/>
    </reaction>
</comment>
<comment type="caution">
    <text evidence="7">The sequence shown here is derived from an EMBL/GenBank/DDBJ whole genome shotgun (WGS) entry which is preliminary data.</text>
</comment>
<proteinExistence type="inferred from homology"/>
<dbReference type="EC" id="1.1.1.290" evidence="5"/>
<organism evidence="7 8">
    <name type="scientific">Alloalcanivorax xenomutans</name>
    <dbReference type="NCBI Taxonomy" id="1094342"/>
    <lineage>
        <taxon>Bacteria</taxon>
        <taxon>Pseudomonadati</taxon>
        <taxon>Pseudomonadota</taxon>
        <taxon>Gammaproteobacteria</taxon>
        <taxon>Oceanospirillales</taxon>
        <taxon>Alcanivoracaceae</taxon>
        <taxon>Alloalcanivorax</taxon>
    </lineage>
</organism>
<dbReference type="InterPro" id="IPR036291">
    <property type="entry name" value="NAD(P)-bd_dom_sf"/>
</dbReference>
<dbReference type="GO" id="GO:0036001">
    <property type="term" value="P:'de novo' pyridoxal 5'-phosphate biosynthetic process"/>
    <property type="evidence" value="ECO:0007669"/>
    <property type="project" value="TreeGrafter"/>
</dbReference>
<keyword evidence="2 5" id="KW-0560">Oxidoreductase</keyword>
<dbReference type="GO" id="GO:0033711">
    <property type="term" value="F:4-phosphoerythronate dehydrogenase activity"/>
    <property type="evidence" value="ECO:0007669"/>
    <property type="project" value="UniProtKB-EC"/>
</dbReference>
<dbReference type="Gene3D" id="3.40.50.720">
    <property type="entry name" value="NAD(P)-binding Rossmann-like Domain"/>
    <property type="match status" value="2"/>
</dbReference>
<evidence type="ECO:0000256" key="5">
    <source>
        <dbReference type="HAMAP-Rule" id="MF_01825"/>
    </source>
</evidence>
<keyword evidence="3 5" id="KW-0520">NAD</keyword>
<comment type="pathway">
    <text evidence="5">Cofactor biosynthesis; pyridoxine 5'-phosphate biosynthesis; pyridoxine 5'-phosphate from D-erythrose 4-phosphate: step 2/5.</text>
</comment>
<sequence>MTPIRIVADENMPGLAPFEALGTVRRVDGRRLTRIDLADTEVLLVRSVTRVDRALLEGTPVRFVGSATIGTDHVDRAALKAMGVAFAHAPGCNARAVAEYVLQALLLACREQGRTLRDSSVGIVGLGNVGSRVAQWLSALGVTVLACDPPLQRAGADTVVPLTDLDTVLAADLVTLHVPLTRQGPDATFHMLDRERLSRLGPRQTLLSTCRGAVVDNQALRERLTDADAPLVLLDVWEGEPRIDAGLLTRVRLGSPHVAGYSVEGKWLGTAMLHQAFRLWRGESAGVPVMAGERPILEHPVANEGDLLMLLRRAYRIDDDDRRLRASVDDIDPGRAFDALRRDYPPRHELHHWRHRGEATPALGALLSLLFDPPGAGSAMPAPALDRP</sequence>
<comment type="similarity">
    <text evidence="5">Belongs to the D-isomer specific 2-hydroxyacid dehydrogenase family. PdxB subfamily.</text>
</comment>
<feature type="active site" evidence="5">
    <location>
        <position position="211"/>
    </location>
</feature>
<evidence type="ECO:0000313" key="7">
    <source>
        <dbReference type="EMBL" id="MCE7509398.1"/>
    </source>
</evidence>
<feature type="binding site" evidence="5">
    <location>
        <position position="68"/>
    </location>
    <ligand>
        <name>substrate</name>
    </ligand>
</feature>
<evidence type="ECO:0000256" key="1">
    <source>
        <dbReference type="ARBA" id="ARBA00022490"/>
    </source>
</evidence>
<feature type="active site" description="Proton donor" evidence="5">
    <location>
        <position position="257"/>
    </location>
</feature>
<feature type="active site" evidence="5">
    <location>
        <position position="240"/>
    </location>
</feature>
<dbReference type="GO" id="GO:0051287">
    <property type="term" value="F:NAD binding"/>
    <property type="evidence" value="ECO:0007669"/>
    <property type="project" value="InterPro"/>
</dbReference>
<dbReference type="InterPro" id="IPR020921">
    <property type="entry name" value="Erythronate-4-P_DHase"/>
</dbReference>
<evidence type="ECO:0000256" key="3">
    <source>
        <dbReference type="ARBA" id="ARBA00023027"/>
    </source>
</evidence>
<dbReference type="InterPro" id="IPR029752">
    <property type="entry name" value="D-isomer_DH_CS1"/>
</dbReference>
<dbReference type="InterPro" id="IPR006140">
    <property type="entry name" value="D-isomer_DH_NAD-bd"/>
</dbReference>
<dbReference type="Pfam" id="PF02826">
    <property type="entry name" value="2-Hacid_dh_C"/>
    <property type="match status" value="1"/>
</dbReference>
<keyword evidence="1 5" id="KW-0963">Cytoplasm</keyword>
<feature type="binding site" evidence="5">
    <location>
        <position position="47"/>
    </location>
    <ligand>
        <name>substrate</name>
    </ligand>
</feature>
<dbReference type="PANTHER" id="PTHR42938">
    <property type="entry name" value="FORMATE DEHYDROGENASE 1"/>
    <property type="match status" value="1"/>
</dbReference>
<dbReference type="SUPFAM" id="SSF52283">
    <property type="entry name" value="Formate/glycerate dehydrogenase catalytic domain-like"/>
    <property type="match status" value="1"/>
</dbReference>
<dbReference type="PANTHER" id="PTHR42938:SF9">
    <property type="entry name" value="FORMATE DEHYDROGENASE 1"/>
    <property type="match status" value="1"/>
</dbReference>
<feature type="domain" description="D-isomer specific 2-hydroxyacid dehydrogenase NAD-binding" evidence="6">
    <location>
        <begin position="110"/>
        <end position="258"/>
    </location>
</feature>
<dbReference type="CDD" id="cd12158">
    <property type="entry name" value="ErythrP_dh"/>
    <property type="match status" value="1"/>
</dbReference>
<keyword evidence="8" id="KW-1185">Reference proteome</keyword>
<accession>A0A9Q3ZD56</accession>
<comment type="function">
    <text evidence="5">Catalyzes the oxidation of erythronate-4-phosphate to 3-hydroxy-2-oxo-4-phosphonooxybutanoate.</text>
</comment>
<evidence type="ECO:0000256" key="2">
    <source>
        <dbReference type="ARBA" id="ARBA00023002"/>
    </source>
</evidence>
<feature type="binding site" evidence="5">
    <location>
        <position position="261"/>
    </location>
    <ligand>
        <name>substrate</name>
    </ligand>
</feature>
<dbReference type="GO" id="GO:0008615">
    <property type="term" value="P:pyridoxine biosynthetic process"/>
    <property type="evidence" value="ECO:0007669"/>
    <property type="project" value="UniProtKB-UniRule"/>
</dbReference>
<reference evidence="7" key="1">
    <citation type="submission" date="2022-01" db="EMBL/GenBank/DDBJ databases">
        <authorList>
            <person name="Karlyshev A.V."/>
            <person name="Jaspars M."/>
        </authorList>
    </citation>
    <scope>NUCLEOTIDE SEQUENCE</scope>
    <source>
        <strain evidence="7">AGSA3-2</strain>
    </source>
</reference>
<feature type="binding site" evidence="5">
    <location>
        <position position="260"/>
    </location>
    <ligand>
        <name>NAD(+)</name>
        <dbReference type="ChEBI" id="CHEBI:57540"/>
    </ligand>
</feature>
<dbReference type="EMBL" id="JAJVKT010000013">
    <property type="protein sequence ID" value="MCE7509398.1"/>
    <property type="molecule type" value="Genomic_DNA"/>
</dbReference>
<feature type="binding site" evidence="5">
    <location>
        <position position="235"/>
    </location>
    <ligand>
        <name>NAD(+)</name>
        <dbReference type="ChEBI" id="CHEBI:57540"/>
    </ligand>
</feature>
<dbReference type="HAMAP" id="MF_01825">
    <property type="entry name" value="PdxB"/>
    <property type="match status" value="1"/>
</dbReference>
<dbReference type="Gene3D" id="3.30.1370.170">
    <property type="match status" value="1"/>
</dbReference>
<dbReference type="RefSeq" id="WP_233925875.1">
    <property type="nucleotide sequence ID" value="NZ_JAJVKT010000013.1"/>
</dbReference>
<dbReference type="Proteomes" id="UP001107961">
    <property type="component" value="Unassembled WGS sequence"/>
</dbReference>
<evidence type="ECO:0000259" key="6">
    <source>
        <dbReference type="Pfam" id="PF02826"/>
    </source>
</evidence>
<name>A0A9Q3ZD56_9GAMM</name>
<dbReference type="SUPFAM" id="SSF51735">
    <property type="entry name" value="NAD(P)-binding Rossmann-fold domains"/>
    <property type="match status" value="1"/>
</dbReference>
<evidence type="ECO:0000313" key="8">
    <source>
        <dbReference type="Proteomes" id="UP001107961"/>
    </source>
</evidence>
<evidence type="ECO:0000256" key="4">
    <source>
        <dbReference type="ARBA" id="ARBA00023096"/>
    </source>
</evidence>
<dbReference type="InterPro" id="IPR038251">
    <property type="entry name" value="PdxB_dimer_sf"/>
</dbReference>